<dbReference type="GeneID" id="65563407"/>
<evidence type="ECO:0000313" key="3">
    <source>
        <dbReference type="Proteomes" id="UP000694018"/>
    </source>
</evidence>
<keyword evidence="1" id="KW-0812">Transmembrane</keyword>
<feature type="transmembrane region" description="Helical" evidence="1">
    <location>
        <begin position="6"/>
        <end position="35"/>
    </location>
</feature>
<dbReference type="Proteomes" id="UP000694018">
    <property type="component" value="Chromosome"/>
</dbReference>
<proteinExistence type="predicted"/>
<accession>A0A8F5BPE2</accession>
<protein>
    <submittedName>
        <fullName evidence="2">Uncharacterized protein</fullName>
    </submittedName>
</protein>
<keyword evidence="1" id="KW-1133">Transmembrane helix</keyword>
<dbReference type="AlphaFoldDB" id="A0A8F5BPE2"/>
<name>A0A8F5BPE2_SACSH</name>
<dbReference type="RefSeq" id="WP_218257901.1">
    <property type="nucleotide sequence ID" value="NZ_CP077717.1"/>
</dbReference>
<evidence type="ECO:0000256" key="1">
    <source>
        <dbReference type="SAM" id="Phobius"/>
    </source>
</evidence>
<dbReference type="KEGG" id="sshi:J5U23_01899"/>
<keyword evidence="1" id="KW-0472">Membrane</keyword>
<dbReference type="EMBL" id="CP077717">
    <property type="protein sequence ID" value="QXJ29030.1"/>
    <property type="molecule type" value="Genomic_DNA"/>
</dbReference>
<evidence type="ECO:0000313" key="2">
    <source>
        <dbReference type="EMBL" id="QXJ29030.1"/>
    </source>
</evidence>
<sequence length="45" mass="5177">MDKYYLIAFIILCLGIMFDGILIVFFVATVTSLILPAVRRRFPLI</sequence>
<gene>
    <name evidence="2" type="ORF">J5U23_01899</name>
</gene>
<reference evidence="2" key="1">
    <citation type="journal article" date="2021" name="Environ. Microbiol.">
        <title>New insights into the diversity and evolution of the archaeal mobilome from three complete genomes of Saccharolobus shibatae.</title>
        <authorList>
            <person name="Medvedeva S."/>
            <person name="Brandt D."/>
            <person name="Cvirkaite-Krupovic V."/>
            <person name="Liu Y."/>
            <person name="Severinov K."/>
            <person name="Ishino S."/>
            <person name="Ishino Y."/>
            <person name="Prangishvili D."/>
            <person name="Kalinowski J."/>
            <person name="Krupovic M."/>
        </authorList>
    </citation>
    <scope>NUCLEOTIDE SEQUENCE</scope>
    <source>
        <strain evidence="2">B12</strain>
    </source>
</reference>
<organism evidence="2 3">
    <name type="scientific">Saccharolobus shibatae (strain ATCC 51178 / DSM 5389 / JCM 8931 / NBRC 15437 / B12)</name>
    <name type="common">Sulfolobus shibatae</name>
    <dbReference type="NCBI Taxonomy" id="523848"/>
    <lineage>
        <taxon>Archaea</taxon>
        <taxon>Thermoproteota</taxon>
        <taxon>Thermoprotei</taxon>
        <taxon>Sulfolobales</taxon>
        <taxon>Sulfolobaceae</taxon>
        <taxon>Saccharolobus</taxon>
    </lineage>
</organism>